<evidence type="ECO:0008006" key="4">
    <source>
        <dbReference type="Google" id="ProtNLM"/>
    </source>
</evidence>
<dbReference type="HOGENOM" id="CLU_1923144_0_0_0"/>
<dbReference type="EMBL" id="CM001377">
    <property type="protein sequence ID" value="EHM10461.1"/>
    <property type="molecule type" value="Genomic_DNA"/>
</dbReference>
<proteinExistence type="predicted"/>
<evidence type="ECO:0000313" key="3">
    <source>
        <dbReference type="Proteomes" id="UP000005730"/>
    </source>
</evidence>
<organism evidence="2 3">
    <name type="scientific">Thermanaerovibrio velox DSM 12556</name>
    <dbReference type="NCBI Taxonomy" id="926567"/>
    <lineage>
        <taxon>Bacteria</taxon>
        <taxon>Thermotogati</taxon>
        <taxon>Synergistota</taxon>
        <taxon>Synergistia</taxon>
        <taxon>Synergistales</taxon>
        <taxon>Synergistaceae</taxon>
        <taxon>Thermanaerovibrio</taxon>
    </lineage>
</organism>
<sequence>MNRKVFGALLMAALLGLSSAGAAMAKPMGYGQGDFGWGAGVGMGPGHHGMMRGDFYGGPVDPKDVPKDVQDMMREAQRLRLQMRLALTEDKVDAGKVRSLFEKLHDINGKIGRWRIEEAIKRSASR</sequence>
<feature type="signal peptide" evidence="1">
    <location>
        <begin position="1"/>
        <end position="25"/>
    </location>
</feature>
<evidence type="ECO:0000313" key="2">
    <source>
        <dbReference type="EMBL" id="EHM10461.1"/>
    </source>
</evidence>
<evidence type="ECO:0000256" key="1">
    <source>
        <dbReference type="SAM" id="SignalP"/>
    </source>
</evidence>
<keyword evidence="3" id="KW-1185">Reference proteome</keyword>
<dbReference type="RefSeq" id="WP_006583955.1">
    <property type="nucleotide sequence ID" value="NZ_CM001377.1"/>
</dbReference>
<feature type="chain" id="PRO_5003540946" description="P pilus assembly/Cpx signaling pathway, periplasmic inhibitor/zinc-resistance associated protein" evidence="1">
    <location>
        <begin position="26"/>
        <end position="126"/>
    </location>
</feature>
<name>H0UNP6_9BACT</name>
<accession>H0UNP6</accession>
<gene>
    <name evidence="2" type="ORF">TheveDRAFT_1342</name>
</gene>
<protein>
    <recommendedName>
        <fullName evidence="4">P pilus assembly/Cpx signaling pathway, periplasmic inhibitor/zinc-resistance associated protein</fullName>
    </recommendedName>
</protein>
<reference evidence="2 3" key="1">
    <citation type="submission" date="2011-10" db="EMBL/GenBank/DDBJ databases">
        <title>The Noncontiguous Finished genome of Thermanaerovibrio velox DSM 12556.</title>
        <authorList>
            <consortium name="US DOE Joint Genome Institute (JGI-PGF)"/>
            <person name="Lucas S."/>
            <person name="Copeland A."/>
            <person name="Lapidus A."/>
            <person name="Glavina del Rio T."/>
            <person name="Dalin E."/>
            <person name="Tice H."/>
            <person name="Bruce D."/>
            <person name="Goodwin L."/>
            <person name="Pitluck S."/>
            <person name="Peters L."/>
            <person name="Mikhailova N."/>
            <person name="Teshima H."/>
            <person name="Kyrpides N."/>
            <person name="Mavromatis K."/>
            <person name="Ivanova N."/>
            <person name="Markowitz V."/>
            <person name="Cheng J.-F."/>
            <person name="Hugenholtz P."/>
            <person name="Woyke T."/>
            <person name="Wu D."/>
            <person name="Spring S."/>
            <person name="Brambilla E.-M."/>
            <person name="Klenk H.-P."/>
            <person name="Eisen J.A."/>
        </authorList>
    </citation>
    <scope>NUCLEOTIDE SEQUENCE [LARGE SCALE GENOMIC DNA]</scope>
    <source>
        <strain evidence="2 3">DSM 12556</strain>
    </source>
</reference>
<dbReference type="AlphaFoldDB" id="H0UNP6"/>
<dbReference type="eggNOG" id="ENOG5033H2U">
    <property type="taxonomic scope" value="Bacteria"/>
</dbReference>
<keyword evidence="1" id="KW-0732">Signal</keyword>
<dbReference type="Proteomes" id="UP000005730">
    <property type="component" value="Chromosome"/>
</dbReference>